<protein>
    <recommendedName>
        <fullName evidence="2">Tyr recombinase domain-containing protein</fullName>
    </recommendedName>
</protein>
<dbReference type="GO" id="GO:0015074">
    <property type="term" value="P:DNA integration"/>
    <property type="evidence" value="ECO:0007669"/>
    <property type="project" value="InterPro"/>
</dbReference>
<accession>A0AA88HA76</accession>
<name>A0AA88HA76_ARTSF</name>
<evidence type="ECO:0000313" key="4">
    <source>
        <dbReference type="Proteomes" id="UP001187531"/>
    </source>
</evidence>
<keyword evidence="4" id="KW-1185">Reference proteome</keyword>
<dbReference type="PANTHER" id="PTHR30349:SF64">
    <property type="entry name" value="PROPHAGE INTEGRASE INTD-RELATED"/>
    <property type="match status" value="1"/>
</dbReference>
<dbReference type="Pfam" id="PF00589">
    <property type="entry name" value="Phage_integrase"/>
    <property type="match status" value="2"/>
</dbReference>
<comment type="caution">
    <text evidence="3">The sequence shown here is derived from an EMBL/GenBank/DDBJ whole genome shotgun (WGS) entry which is preliminary data.</text>
</comment>
<dbReference type="EMBL" id="JAVRJZ010002296">
    <property type="protein sequence ID" value="KAK2701692.1"/>
    <property type="molecule type" value="Genomic_DNA"/>
</dbReference>
<evidence type="ECO:0000313" key="3">
    <source>
        <dbReference type="EMBL" id="KAK2701692.1"/>
    </source>
</evidence>
<dbReference type="PROSITE" id="PS51898">
    <property type="entry name" value="TYR_RECOMBINASE"/>
    <property type="match status" value="1"/>
</dbReference>
<sequence>MDVDTLPEFQYAKRPKRLPVVLTQLETKRVFQHLNEPYSIMVGLMYGAGLRLSECLSLRVLDIDFERLEITTSKDPVTGRTGRHHIHTKSVSRVISSAVRKAGIMKHVTAHVFRHSFATHLLEYGYDIRTVQELMGHANVNKS</sequence>
<evidence type="ECO:0000259" key="2">
    <source>
        <dbReference type="PROSITE" id="PS51898"/>
    </source>
</evidence>
<dbReference type="AlphaFoldDB" id="A0AA88HA76"/>
<reference evidence="3" key="1">
    <citation type="submission" date="2023-07" db="EMBL/GenBank/DDBJ databases">
        <title>Chromosome-level genome assembly of Artemia franciscana.</title>
        <authorList>
            <person name="Jo E."/>
        </authorList>
    </citation>
    <scope>NUCLEOTIDE SEQUENCE</scope>
    <source>
        <tissue evidence="3">Whole body</tissue>
    </source>
</reference>
<dbReference type="InterPro" id="IPR050090">
    <property type="entry name" value="Tyrosine_recombinase_XerCD"/>
</dbReference>
<dbReference type="InterPro" id="IPR013762">
    <property type="entry name" value="Integrase-like_cat_sf"/>
</dbReference>
<dbReference type="GO" id="GO:0003677">
    <property type="term" value="F:DNA binding"/>
    <property type="evidence" value="ECO:0007669"/>
    <property type="project" value="InterPro"/>
</dbReference>
<dbReference type="InterPro" id="IPR002104">
    <property type="entry name" value="Integrase_catalytic"/>
</dbReference>
<gene>
    <name evidence="3" type="ORF">QYM36_019654</name>
</gene>
<dbReference type="InterPro" id="IPR011010">
    <property type="entry name" value="DNA_brk_join_enz"/>
</dbReference>
<keyword evidence="1" id="KW-0233">DNA recombination</keyword>
<feature type="domain" description="Tyr recombinase" evidence="2">
    <location>
        <begin position="17"/>
        <end position="143"/>
    </location>
</feature>
<dbReference type="Proteomes" id="UP001187531">
    <property type="component" value="Unassembled WGS sequence"/>
</dbReference>
<dbReference type="Gene3D" id="1.10.443.10">
    <property type="entry name" value="Intergrase catalytic core"/>
    <property type="match status" value="2"/>
</dbReference>
<proteinExistence type="predicted"/>
<dbReference type="PANTHER" id="PTHR30349">
    <property type="entry name" value="PHAGE INTEGRASE-RELATED"/>
    <property type="match status" value="1"/>
</dbReference>
<dbReference type="SUPFAM" id="SSF56349">
    <property type="entry name" value="DNA breaking-rejoining enzymes"/>
    <property type="match status" value="1"/>
</dbReference>
<organism evidence="3 4">
    <name type="scientific">Artemia franciscana</name>
    <name type="common">Brine shrimp</name>
    <name type="synonym">Artemia sanfranciscana</name>
    <dbReference type="NCBI Taxonomy" id="6661"/>
    <lineage>
        <taxon>Eukaryota</taxon>
        <taxon>Metazoa</taxon>
        <taxon>Ecdysozoa</taxon>
        <taxon>Arthropoda</taxon>
        <taxon>Crustacea</taxon>
        <taxon>Branchiopoda</taxon>
        <taxon>Anostraca</taxon>
        <taxon>Artemiidae</taxon>
        <taxon>Artemia</taxon>
    </lineage>
</organism>
<dbReference type="GO" id="GO:0006310">
    <property type="term" value="P:DNA recombination"/>
    <property type="evidence" value="ECO:0007669"/>
    <property type="project" value="UniProtKB-KW"/>
</dbReference>
<evidence type="ECO:0000256" key="1">
    <source>
        <dbReference type="ARBA" id="ARBA00023172"/>
    </source>
</evidence>